<protein>
    <recommendedName>
        <fullName evidence="4">Carbohydrate kinase PfkB domain-containing protein</fullName>
    </recommendedName>
</protein>
<dbReference type="PROSITE" id="PS00584">
    <property type="entry name" value="PFKB_KINASES_2"/>
    <property type="match status" value="1"/>
</dbReference>
<dbReference type="GO" id="GO:0010264">
    <property type="term" value="P:myo-inositol hexakisphosphate biosynthetic process"/>
    <property type="evidence" value="ECO:0007669"/>
    <property type="project" value="TreeGrafter"/>
</dbReference>
<dbReference type="EMBL" id="SOKU01000324">
    <property type="protein sequence ID" value="TES84454.1"/>
    <property type="molecule type" value="Genomic_DNA"/>
</dbReference>
<gene>
    <name evidence="5" type="ORF">E3J95_06630</name>
</gene>
<evidence type="ECO:0000259" key="4">
    <source>
        <dbReference type="Pfam" id="PF00294"/>
    </source>
</evidence>
<dbReference type="Pfam" id="PF00294">
    <property type="entry name" value="PfkB"/>
    <property type="match status" value="1"/>
</dbReference>
<dbReference type="Gene3D" id="3.40.1190.20">
    <property type="match status" value="1"/>
</dbReference>
<sequence length="286" mass="31859">MYKGMLDILVIGHSTHDIIVREDRTFSRLGGPPPYISRLLESLNRAVGAKAKENFPGLDHAIVSKVGPDFRYFTQLCQEPLVAAKPTTCFVHHYQSSERVMEVENICEAIFPEDIKSESRIGLIAGVIGEVLPGTLERISSVCKITFCDVQGLIRKVDHQKRVYHVDLANTEFCDVLPKIDFLRLNRLEAQFVKVKEISRKVIVLLTKGKDGCSLMEKGKEFEIPTRPVPEKDPTGAGDFFLGGFAYGILRGYSLERCAQIANYCGGLVVGTVGIPTEIRIKESFL</sequence>
<proteinExistence type="inferred from homology"/>
<dbReference type="InterPro" id="IPR050306">
    <property type="entry name" value="PfkB_Carbo_kinase"/>
</dbReference>
<evidence type="ECO:0000256" key="3">
    <source>
        <dbReference type="ARBA" id="ARBA00022777"/>
    </source>
</evidence>
<dbReference type="SUPFAM" id="SSF53613">
    <property type="entry name" value="Ribokinase-like"/>
    <property type="match status" value="1"/>
</dbReference>
<evidence type="ECO:0000313" key="6">
    <source>
        <dbReference type="Proteomes" id="UP000320781"/>
    </source>
</evidence>
<evidence type="ECO:0000313" key="5">
    <source>
        <dbReference type="EMBL" id="TES84454.1"/>
    </source>
</evidence>
<accession>A0A523QG80</accession>
<dbReference type="PANTHER" id="PTHR43085:SF13">
    <property type="entry name" value="INOSITOL 3-KINASE"/>
    <property type="match status" value="1"/>
</dbReference>
<keyword evidence="3" id="KW-0418">Kinase</keyword>
<name>A0A523QG80_UNCAE</name>
<dbReference type="InterPro" id="IPR002173">
    <property type="entry name" value="Carboh/pur_kinase_PfkB_CS"/>
</dbReference>
<comment type="similarity">
    <text evidence="1">Belongs to the carbohydrate kinase PfkB family.</text>
</comment>
<dbReference type="GO" id="GO:0016301">
    <property type="term" value="F:kinase activity"/>
    <property type="evidence" value="ECO:0007669"/>
    <property type="project" value="UniProtKB-KW"/>
</dbReference>
<organism evidence="5 6">
    <name type="scientific">Aerophobetes bacterium</name>
    <dbReference type="NCBI Taxonomy" id="2030807"/>
    <lineage>
        <taxon>Bacteria</taxon>
        <taxon>Candidatus Aerophobota</taxon>
    </lineage>
</organism>
<keyword evidence="2" id="KW-0808">Transferase</keyword>
<reference evidence="5 6" key="1">
    <citation type="submission" date="2019-03" db="EMBL/GenBank/DDBJ databases">
        <title>Metabolic potential of uncultured bacteria and archaea associated with petroleum seepage in deep-sea sediments.</title>
        <authorList>
            <person name="Dong X."/>
            <person name="Hubert C."/>
        </authorList>
    </citation>
    <scope>NUCLEOTIDE SEQUENCE [LARGE SCALE GENOMIC DNA]</scope>
    <source>
        <strain evidence="5">E44_bin92</strain>
    </source>
</reference>
<feature type="domain" description="Carbohydrate kinase PfkB" evidence="4">
    <location>
        <begin position="171"/>
        <end position="274"/>
    </location>
</feature>
<dbReference type="Proteomes" id="UP000320781">
    <property type="component" value="Unassembled WGS sequence"/>
</dbReference>
<dbReference type="InterPro" id="IPR011611">
    <property type="entry name" value="PfkB_dom"/>
</dbReference>
<comment type="caution">
    <text evidence="5">The sequence shown here is derived from an EMBL/GenBank/DDBJ whole genome shotgun (WGS) entry which is preliminary data.</text>
</comment>
<dbReference type="AlphaFoldDB" id="A0A523QG80"/>
<dbReference type="InterPro" id="IPR029056">
    <property type="entry name" value="Ribokinase-like"/>
</dbReference>
<dbReference type="PANTHER" id="PTHR43085">
    <property type="entry name" value="HEXOKINASE FAMILY MEMBER"/>
    <property type="match status" value="1"/>
</dbReference>
<evidence type="ECO:0000256" key="1">
    <source>
        <dbReference type="ARBA" id="ARBA00010688"/>
    </source>
</evidence>
<evidence type="ECO:0000256" key="2">
    <source>
        <dbReference type="ARBA" id="ARBA00022679"/>
    </source>
</evidence>